<proteinExistence type="predicted"/>
<comment type="caution">
    <text evidence="1">The sequence shown here is derived from an EMBL/GenBank/DDBJ whole genome shotgun (WGS) entry which is preliminary data.</text>
</comment>
<dbReference type="EMBL" id="LAZR01008447">
    <property type="protein sequence ID" value="KKM78713.1"/>
    <property type="molecule type" value="Genomic_DNA"/>
</dbReference>
<accession>A0A0F9K9S3</accession>
<evidence type="ECO:0000313" key="1">
    <source>
        <dbReference type="EMBL" id="KKM78713.1"/>
    </source>
</evidence>
<evidence type="ECO:0000313" key="2">
    <source>
        <dbReference type="EMBL" id="KKM96708.1"/>
    </source>
</evidence>
<dbReference type="AlphaFoldDB" id="A0A0F9K9S3"/>
<protein>
    <submittedName>
        <fullName evidence="1">Uncharacterized protein</fullName>
    </submittedName>
</protein>
<reference evidence="1" key="1">
    <citation type="journal article" date="2015" name="Nature">
        <title>Complex archaea that bridge the gap between prokaryotes and eukaryotes.</title>
        <authorList>
            <person name="Spang A."/>
            <person name="Saw J.H."/>
            <person name="Jorgensen S.L."/>
            <person name="Zaremba-Niedzwiedzka K."/>
            <person name="Martijn J."/>
            <person name="Lind A.E."/>
            <person name="van Eijk R."/>
            <person name="Schleper C."/>
            <person name="Guy L."/>
            <person name="Ettema T.J."/>
        </authorList>
    </citation>
    <scope>NUCLEOTIDE SEQUENCE</scope>
</reference>
<sequence>MDQMIIVGGDEGEWANGTRVRKIKSKPDDAHQDGAEGVIVGAMGPIPPGTRAEMHLDLARDGKSSEDVVFFYWVVWDDMPGLPVAIADPRIEPWPKVD</sequence>
<gene>
    <name evidence="2" type="ORF">LCGC14_1175480</name>
    <name evidence="1" type="ORF">LCGC14_1357280</name>
</gene>
<organism evidence="1">
    <name type="scientific">marine sediment metagenome</name>
    <dbReference type="NCBI Taxonomy" id="412755"/>
    <lineage>
        <taxon>unclassified sequences</taxon>
        <taxon>metagenomes</taxon>
        <taxon>ecological metagenomes</taxon>
    </lineage>
</organism>
<dbReference type="EMBL" id="LAZR01005844">
    <property type="protein sequence ID" value="KKM96708.1"/>
    <property type="molecule type" value="Genomic_DNA"/>
</dbReference>
<name>A0A0F9K9S3_9ZZZZ</name>